<evidence type="ECO:0008006" key="5">
    <source>
        <dbReference type="Google" id="ProtNLM"/>
    </source>
</evidence>
<reference evidence="4" key="1">
    <citation type="submission" date="2018-05" db="EMBL/GenBank/DDBJ databases">
        <authorList>
            <person name="Lanie J.A."/>
            <person name="Ng W.-L."/>
            <person name="Kazmierczak K.M."/>
            <person name="Andrzejewski T.M."/>
            <person name="Davidsen T.M."/>
            <person name="Wayne K.J."/>
            <person name="Tettelin H."/>
            <person name="Glass J.I."/>
            <person name="Rusch D."/>
            <person name="Podicherti R."/>
            <person name="Tsui H.-C.T."/>
            <person name="Winkler M.E."/>
        </authorList>
    </citation>
    <scope>NUCLEOTIDE SEQUENCE</scope>
</reference>
<dbReference type="Gene3D" id="1.10.12.10">
    <property type="entry name" value="Lyase 2-enoyl-coa Hydratase, Chain A, domain 2"/>
    <property type="match status" value="1"/>
</dbReference>
<dbReference type="InterPro" id="IPR018376">
    <property type="entry name" value="Enoyl-CoA_hyd/isom_CS"/>
</dbReference>
<dbReference type="PANTHER" id="PTHR11941:SF54">
    <property type="entry name" value="ENOYL-COA HYDRATASE, MITOCHONDRIAL"/>
    <property type="match status" value="1"/>
</dbReference>
<organism evidence="4">
    <name type="scientific">marine metagenome</name>
    <dbReference type="NCBI Taxonomy" id="408172"/>
    <lineage>
        <taxon>unclassified sequences</taxon>
        <taxon>metagenomes</taxon>
        <taxon>ecological metagenomes</taxon>
    </lineage>
</organism>
<dbReference type="FunFam" id="3.90.226.10:FF:000009">
    <property type="entry name" value="Carnitinyl-CoA dehydratase"/>
    <property type="match status" value="1"/>
</dbReference>
<dbReference type="SUPFAM" id="SSF52096">
    <property type="entry name" value="ClpP/crotonase"/>
    <property type="match status" value="1"/>
</dbReference>
<dbReference type="Gene3D" id="3.90.226.10">
    <property type="entry name" value="2-enoyl-CoA Hydratase, Chain A, domain 1"/>
    <property type="match status" value="1"/>
</dbReference>
<name>A0A381XTM4_9ZZZZ</name>
<protein>
    <recommendedName>
        <fullName evidence="5">Crotonobetainyl-CoA hydratase</fullName>
    </recommendedName>
</protein>
<dbReference type="InterPro" id="IPR014748">
    <property type="entry name" value="Enoyl-CoA_hydra_C"/>
</dbReference>
<comment type="similarity">
    <text evidence="1">Belongs to the enoyl-CoA hydratase/isomerase family.</text>
</comment>
<accession>A0A381XTM4</accession>
<sequence length="261" mass="28221">MKKSVTCEVYSEVLLITLDRPKANAIDATTSHALGDAFISFRDNNDLRVAIITGAGERFFCGGWDLKAASEGEAVDADFGPGGFAGLTELWDLDKPVIAAVNGLAVGGGFELALAADLIIASNTAEFFVPEATLGIIPDSGGVLRLPRRLPRAIAMEMLMTGRRMGVDEAKKYGLVNRSCSLKMLKKQAIEWAHEIAQSAPLSLAAIKAVIRETDQMDLESAYETMRSGQIKAYHKMLKSEDAKEGPLAFSEKRSPKWKGK</sequence>
<evidence type="ECO:0000313" key="4">
    <source>
        <dbReference type="EMBL" id="SVA67583.1"/>
    </source>
</evidence>
<dbReference type="GO" id="GO:0006635">
    <property type="term" value="P:fatty acid beta-oxidation"/>
    <property type="evidence" value="ECO:0007669"/>
    <property type="project" value="TreeGrafter"/>
</dbReference>
<evidence type="ECO:0000256" key="2">
    <source>
        <dbReference type="ARBA" id="ARBA00023239"/>
    </source>
</evidence>
<dbReference type="EMBL" id="UINC01016185">
    <property type="protein sequence ID" value="SVA67583.1"/>
    <property type="molecule type" value="Genomic_DNA"/>
</dbReference>
<feature type="region of interest" description="Disordered" evidence="3">
    <location>
        <begin position="242"/>
        <end position="261"/>
    </location>
</feature>
<feature type="compositionally biased region" description="Basic and acidic residues" evidence="3">
    <location>
        <begin position="242"/>
        <end position="255"/>
    </location>
</feature>
<keyword evidence="2" id="KW-0456">Lyase</keyword>
<dbReference type="Pfam" id="PF00378">
    <property type="entry name" value="ECH_1"/>
    <property type="match status" value="1"/>
</dbReference>
<dbReference type="PROSITE" id="PS00166">
    <property type="entry name" value="ENOYL_COA_HYDRATASE"/>
    <property type="match status" value="1"/>
</dbReference>
<evidence type="ECO:0000256" key="1">
    <source>
        <dbReference type="ARBA" id="ARBA00005254"/>
    </source>
</evidence>
<dbReference type="InterPro" id="IPR001753">
    <property type="entry name" value="Enoyl-CoA_hydra/iso"/>
</dbReference>
<proteinExistence type="inferred from homology"/>
<dbReference type="GO" id="GO:0016829">
    <property type="term" value="F:lyase activity"/>
    <property type="evidence" value="ECO:0007669"/>
    <property type="project" value="UniProtKB-KW"/>
</dbReference>
<evidence type="ECO:0000256" key="3">
    <source>
        <dbReference type="SAM" id="MobiDB-lite"/>
    </source>
</evidence>
<dbReference type="CDD" id="cd06558">
    <property type="entry name" value="crotonase-like"/>
    <property type="match status" value="1"/>
</dbReference>
<dbReference type="InterPro" id="IPR029045">
    <property type="entry name" value="ClpP/crotonase-like_dom_sf"/>
</dbReference>
<gene>
    <name evidence="4" type="ORF">METZ01_LOCUS120437</name>
</gene>
<dbReference type="AlphaFoldDB" id="A0A381XTM4"/>
<dbReference type="PANTHER" id="PTHR11941">
    <property type="entry name" value="ENOYL-COA HYDRATASE-RELATED"/>
    <property type="match status" value="1"/>
</dbReference>